<dbReference type="PANTHER" id="PTHR11766:SF0">
    <property type="entry name" value="TYROSINE--TRNA LIGASE, MITOCHONDRIAL"/>
    <property type="match status" value="1"/>
</dbReference>
<dbReference type="InterPro" id="IPR024088">
    <property type="entry name" value="Tyr-tRNA-ligase_bac-type"/>
</dbReference>
<dbReference type="EMBL" id="LR899696">
    <property type="protein sequence ID" value="CAD7241814.1"/>
    <property type="molecule type" value="Genomic_DNA"/>
</dbReference>
<keyword evidence="7 10" id="KW-0030">Aminoacyl-tRNA synthetase</keyword>
<dbReference type="GO" id="GO:0004831">
    <property type="term" value="F:tyrosine-tRNA ligase activity"/>
    <property type="evidence" value="ECO:0007669"/>
    <property type="project" value="UniProtKB-EC"/>
</dbReference>
<evidence type="ECO:0000256" key="2">
    <source>
        <dbReference type="ARBA" id="ARBA00022598"/>
    </source>
</evidence>
<dbReference type="InterPro" id="IPR002307">
    <property type="entry name" value="Tyr-tRNA-ligase"/>
</dbReference>
<dbReference type="OrthoDB" id="337870at2759"/>
<dbReference type="PRINTS" id="PR01040">
    <property type="entry name" value="TRNASYNTHTYR"/>
</dbReference>
<keyword evidence="3 10" id="KW-0547">Nucleotide-binding</keyword>
<keyword evidence="6 10" id="KW-0648">Protein biosynthesis</keyword>
<dbReference type="InterPro" id="IPR014729">
    <property type="entry name" value="Rossmann-like_a/b/a_fold"/>
</dbReference>
<feature type="domain" description="Tyrosine--tRNA ligase SYY-like C-terminal" evidence="11">
    <location>
        <begin position="259"/>
        <end position="338"/>
    </location>
</feature>
<sequence length="342" mass="38978">MTVRSNAIRLEKQLRRIFDNHEKYFWEKSDPLVPLKVLNNMDWYEQFGIVDFLQEVGRHLRMNAMISRQSVKTRLDGSGLSFTEFTYQAMQAYDWLHLFRKFKCRVQIGGNDQIGNIVTGHDLLSRAENTQVYGLTVPLVTAESGDKYGKSAGNALWLDPEMTLPFDLHQFFLRLPDPIAETFLRLFSFLPQSQVEQLVENHLLAPEKRIPHKYLAENVVTLVHGVEGLQSAQRATEALFQNSAEALCDMSQDELSCLLRGAPQVSLLLKPGTTILDAAMQAKCFLTERDAHRIITSGGFYVNQRKVTNPNIVLIEGEHILPNRMTVARVGKKSHVLIRWAI</sequence>
<keyword evidence="5" id="KW-0694">RNA-binding</keyword>
<organism evidence="12">
    <name type="scientific">Darwinula stevensoni</name>
    <dbReference type="NCBI Taxonomy" id="69355"/>
    <lineage>
        <taxon>Eukaryota</taxon>
        <taxon>Metazoa</taxon>
        <taxon>Ecdysozoa</taxon>
        <taxon>Arthropoda</taxon>
        <taxon>Crustacea</taxon>
        <taxon>Oligostraca</taxon>
        <taxon>Ostracoda</taxon>
        <taxon>Podocopa</taxon>
        <taxon>Podocopida</taxon>
        <taxon>Darwinulocopina</taxon>
        <taxon>Darwinuloidea</taxon>
        <taxon>Darwinulidae</taxon>
        <taxon>Darwinula</taxon>
    </lineage>
</organism>
<dbReference type="EMBL" id="CAJPEV010000179">
    <property type="protein sequence ID" value="CAG0881910.1"/>
    <property type="molecule type" value="Genomic_DNA"/>
</dbReference>
<evidence type="ECO:0000256" key="5">
    <source>
        <dbReference type="ARBA" id="ARBA00022884"/>
    </source>
</evidence>
<evidence type="ECO:0000256" key="4">
    <source>
        <dbReference type="ARBA" id="ARBA00022840"/>
    </source>
</evidence>
<dbReference type="InterPro" id="IPR002305">
    <property type="entry name" value="aa-tRNA-synth_Ic"/>
</dbReference>
<evidence type="ECO:0000256" key="1">
    <source>
        <dbReference type="ARBA" id="ARBA00013160"/>
    </source>
</evidence>
<dbReference type="Gene3D" id="3.40.50.620">
    <property type="entry name" value="HUPs"/>
    <property type="match status" value="1"/>
</dbReference>
<evidence type="ECO:0000256" key="6">
    <source>
        <dbReference type="ARBA" id="ARBA00022917"/>
    </source>
</evidence>
<dbReference type="AlphaFoldDB" id="A0A7R8X0Q8"/>
<dbReference type="InterPro" id="IPR054608">
    <property type="entry name" value="SYY-like_C"/>
</dbReference>
<evidence type="ECO:0000256" key="8">
    <source>
        <dbReference type="ARBA" id="ARBA00033323"/>
    </source>
</evidence>
<evidence type="ECO:0000313" key="13">
    <source>
        <dbReference type="Proteomes" id="UP000677054"/>
    </source>
</evidence>
<dbReference type="GO" id="GO:0005739">
    <property type="term" value="C:mitochondrion"/>
    <property type="evidence" value="ECO:0007669"/>
    <property type="project" value="TreeGrafter"/>
</dbReference>
<accession>A0A7R8X0Q8</accession>
<dbReference type="FunFam" id="1.10.240.10:FF:000001">
    <property type="entry name" value="Tyrosine--tRNA ligase"/>
    <property type="match status" value="1"/>
</dbReference>
<keyword evidence="4 10" id="KW-0067">ATP-binding</keyword>
<dbReference type="InterPro" id="IPR036986">
    <property type="entry name" value="S4_RNA-bd_sf"/>
</dbReference>
<comment type="catalytic activity">
    <reaction evidence="9 10">
        <text>tRNA(Tyr) + L-tyrosine + ATP = L-tyrosyl-tRNA(Tyr) + AMP + diphosphate + H(+)</text>
        <dbReference type="Rhea" id="RHEA:10220"/>
        <dbReference type="Rhea" id="RHEA-COMP:9706"/>
        <dbReference type="Rhea" id="RHEA-COMP:9707"/>
        <dbReference type="ChEBI" id="CHEBI:15378"/>
        <dbReference type="ChEBI" id="CHEBI:30616"/>
        <dbReference type="ChEBI" id="CHEBI:33019"/>
        <dbReference type="ChEBI" id="CHEBI:58315"/>
        <dbReference type="ChEBI" id="CHEBI:78442"/>
        <dbReference type="ChEBI" id="CHEBI:78536"/>
        <dbReference type="ChEBI" id="CHEBI:456215"/>
        <dbReference type="EC" id="6.1.1.1"/>
    </reaction>
</comment>
<dbReference type="Pfam" id="PF00579">
    <property type="entry name" value="tRNA-synt_1b"/>
    <property type="match status" value="1"/>
</dbReference>
<evidence type="ECO:0000313" key="12">
    <source>
        <dbReference type="EMBL" id="CAD7241814.1"/>
    </source>
</evidence>
<comment type="similarity">
    <text evidence="10">Belongs to the class-I aminoacyl-tRNA synthetase family.</text>
</comment>
<gene>
    <name evidence="12" type="ORF">DSTB1V02_LOCUS1792</name>
</gene>
<reference evidence="12" key="1">
    <citation type="submission" date="2020-11" db="EMBL/GenBank/DDBJ databases">
        <authorList>
            <person name="Tran Van P."/>
        </authorList>
    </citation>
    <scope>NUCLEOTIDE SEQUENCE</scope>
</reference>
<dbReference type="GO" id="GO:0005524">
    <property type="term" value="F:ATP binding"/>
    <property type="evidence" value="ECO:0007669"/>
    <property type="project" value="UniProtKB-KW"/>
</dbReference>
<keyword evidence="2 10" id="KW-0436">Ligase</keyword>
<evidence type="ECO:0000259" key="11">
    <source>
        <dbReference type="Pfam" id="PF22421"/>
    </source>
</evidence>
<dbReference type="Proteomes" id="UP000677054">
    <property type="component" value="Unassembled WGS sequence"/>
</dbReference>
<evidence type="ECO:0000256" key="9">
    <source>
        <dbReference type="ARBA" id="ARBA00048248"/>
    </source>
</evidence>
<dbReference type="Gene3D" id="3.10.290.10">
    <property type="entry name" value="RNA-binding S4 domain"/>
    <property type="match status" value="1"/>
</dbReference>
<name>A0A7R8X0Q8_9CRUS</name>
<keyword evidence="13" id="KW-1185">Reference proteome</keyword>
<proteinExistence type="inferred from homology"/>
<evidence type="ECO:0000256" key="10">
    <source>
        <dbReference type="RuleBase" id="RU361234"/>
    </source>
</evidence>
<protein>
    <recommendedName>
        <fullName evidence="1 10">Tyrosine--tRNA ligase</fullName>
        <ecNumber evidence="1 10">6.1.1.1</ecNumber>
    </recommendedName>
    <alternativeName>
        <fullName evidence="8 10">Tyrosyl-tRNA synthetase</fullName>
    </alternativeName>
</protein>
<dbReference type="EC" id="6.1.1.1" evidence="1 10"/>
<dbReference type="SUPFAM" id="SSF52374">
    <property type="entry name" value="Nucleotidylyl transferase"/>
    <property type="match status" value="1"/>
</dbReference>
<dbReference type="NCBIfam" id="TIGR00234">
    <property type="entry name" value="tyrS"/>
    <property type="match status" value="1"/>
</dbReference>
<dbReference type="GO" id="GO:0003723">
    <property type="term" value="F:RNA binding"/>
    <property type="evidence" value="ECO:0007669"/>
    <property type="project" value="UniProtKB-KW"/>
</dbReference>
<dbReference type="Pfam" id="PF22421">
    <property type="entry name" value="SYY_C-terminal"/>
    <property type="match status" value="1"/>
</dbReference>
<evidence type="ECO:0000256" key="7">
    <source>
        <dbReference type="ARBA" id="ARBA00023146"/>
    </source>
</evidence>
<dbReference type="PANTHER" id="PTHR11766">
    <property type="entry name" value="TYROSYL-TRNA SYNTHETASE"/>
    <property type="match status" value="1"/>
</dbReference>
<dbReference type="GO" id="GO:0006437">
    <property type="term" value="P:tyrosyl-tRNA aminoacylation"/>
    <property type="evidence" value="ECO:0007669"/>
    <property type="project" value="InterPro"/>
</dbReference>
<dbReference type="SUPFAM" id="SSF55174">
    <property type="entry name" value="Alpha-L RNA-binding motif"/>
    <property type="match status" value="1"/>
</dbReference>
<dbReference type="Gene3D" id="1.10.240.10">
    <property type="entry name" value="Tyrosyl-Transfer RNA Synthetase"/>
    <property type="match status" value="1"/>
</dbReference>
<dbReference type="GO" id="GO:0005829">
    <property type="term" value="C:cytosol"/>
    <property type="evidence" value="ECO:0007669"/>
    <property type="project" value="TreeGrafter"/>
</dbReference>
<evidence type="ECO:0000256" key="3">
    <source>
        <dbReference type="ARBA" id="ARBA00022741"/>
    </source>
</evidence>